<dbReference type="SMART" id="SM00148">
    <property type="entry name" value="PLCXc"/>
    <property type="match status" value="1"/>
</dbReference>
<feature type="signal peptide" evidence="6">
    <location>
        <begin position="1"/>
        <end position="33"/>
    </location>
</feature>
<dbReference type="GO" id="GO:0006629">
    <property type="term" value="P:lipid metabolic process"/>
    <property type="evidence" value="ECO:0007669"/>
    <property type="project" value="InterPro"/>
</dbReference>
<evidence type="ECO:0000313" key="9">
    <source>
        <dbReference type="Proteomes" id="UP000199651"/>
    </source>
</evidence>
<reference evidence="9" key="1">
    <citation type="submission" date="2016-10" db="EMBL/GenBank/DDBJ databases">
        <authorList>
            <person name="Varghese N."/>
            <person name="Submissions S."/>
        </authorList>
    </citation>
    <scope>NUCLEOTIDE SEQUENCE [LARGE SCALE GENOMIC DNA]</scope>
    <source>
        <strain evidence="9">IBRC-M 10655</strain>
    </source>
</reference>
<dbReference type="InterPro" id="IPR000909">
    <property type="entry name" value="PLipase_C_PInositol-sp_X_dom"/>
</dbReference>
<evidence type="ECO:0000313" key="8">
    <source>
        <dbReference type="EMBL" id="SDO87182.1"/>
    </source>
</evidence>
<feature type="domain" description="Phosphatidylinositol-specific phospholipase C X" evidence="7">
    <location>
        <begin position="43"/>
        <end position="181"/>
    </location>
</feature>
<dbReference type="EC" id="4.6.1.13" evidence="2"/>
<dbReference type="InterPro" id="IPR006311">
    <property type="entry name" value="TAT_signal"/>
</dbReference>
<sequence>MGTMVSRRSFGQALAGAGLVAAGVGLSTATASAASSNWMGGLPDSTLLSRISMPGTHGSATRVGGPAVANQDLTVAEQLNVGVRFLDARCRLINGSFAMHHGAYYQNLMFGDVLNQCAAFLSSHPSETILMRVKQEYSNDSNAAFGAVFADYQRRWPTLMKTDAHIPALGQSRGKVVVISDNGGVPGIGWGGLDIADDYDIPTIFDLYSRKWPGVQRHLDAARVSNGNLFITFTSSWGWGLWPRDAANAIAPRVSGYLGALNRQLVGVVPMDFMTATKASQVYRLNF</sequence>
<accession>A0A1H0N3H0</accession>
<dbReference type="PROSITE" id="PS50007">
    <property type="entry name" value="PIPLC_X_DOMAIN"/>
    <property type="match status" value="1"/>
</dbReference>
<evidence type="ECO:0000256" key="1">
    <source>
        <dbReference type="ARBA" id="ARBA00001316"/>
    </source>
</evidence>
<evidence type="ECO:0000259" key="7">
    <source>
        <dbReference type="SMART" id="SM00148"/>
    </source>
</evidence>
<name>A0A1H0N3H0_9PSEU</name>
<protein>
    <recommendedName>
        <fullName evidence="3">1-phosphatidylinositol phosphodiesterase</fullName>
        <ecNumber evidence="2">4.6.1.13</ecNumber>
    </recommendedName>
    <alternativeName>
        <fullName evidence="4">Phosphatidylinositol diacylglycerol-lyase</fullName>
    </alternativeName>
    <alternativeName>
        <fullName evidence="5">Phosphatidylinositol-specific phospholipase C</fullName>
    </alternativeName>
</protein>
<dbReference type="STRING" id="504798.SAMN05421871_102225"/>
<evidence type="ECO:0000256" key="2">
    <source>
        <dbReference type="ARBA" id="ARBA00012581"/>
    </source>
</evidence>
<evidence type="ECO:0000256" key="5">
    <source>
        <dbReference type="ARBA" id="ARBA00030782"/>
    </source>
</evidence>
<proteinExistence type="predicted"/>
<comment type="catalytic activity">
    <reaction evidence="1">
        <text>a 1,2-diacyl-sn-glycero-3-phospho-(1D-myo-inositol) = 1D-myo-inositol 1,2-cyclic phosphate + a 1,2-diacyl-sn-glycerol</text>
        <dbReference type="Rhea" id="RHEA:17093"/>
        <dbReference type="ChEBI" id="CHEBI:17815"/>
        <dbReference type="ChEBI" id="CHEBI:57880"/>
        <dbReference type="ChEBI" id="CHEBI:58484"/>
        <dbReference type="EC" id="4.6.1.13"/>
    </reaction>
</comment>
<dbReference type="PANTHER" id="PTHR13593">
    <property type="match status" value="1"/>
</dbReference>
<dbReference type="GO" id="GO:0008081">
    <property type="term" value="F:phosphoric diester hydrolase activity"/>
    <property type="evidence" value="ECO:0007669"/>
    <property type="project" value="InterPro"/>
</dbReference>
<evidence type="ECO:0000256" key="3">
    <source>
        <dbReference type="ARBA" id="ARBA00019758"/>
    </source>
</evidence>
<dbReference type="InterPro" id="IPR017946">
    <property type="entry name" value="PLC-like_Pdiesterase_TIM-brl"/>
</dbReference>
<dbReference type="SUPFAM" id="SSF51695">
    <property type="entry name" value="PLC-like phosphodiesterases"/>
    <property type="match status" value="1"/>
</dbReference>
<feature type="chain" id="PRO_5011701889" description="1-phosphatidylinositol phosphodiesterase" evidence="6">
    <location>
        <begin position="34"/>
        <end position="287"/>
    </location>
</feature>
<organism evidence="8 9">
    <name type="scientific">Actinokineospora alba</name>
    <dbReference type="NCBI Taxonomy" id="504798"/>
    <lineage>
        <taxon>Bacteria</taxon>
        <taxon>Bacillati</taxon>
        <taxon>Actinomycetota</taxon>
        <taxon>Actinomycetes</taxon>
        <taxon>Pseudonocardiales</taxon>
        <taxon>Pseudonocardiaceae</taxon>
        <taxon>Actinokineospora</taxon>
    </lineage>
</organism>
<dbReference type="EMBL" id="FNJB01000005">
    <property type="protein sequence ID" value="SDO87182.1"/>
    <property type="molecule type" value="Genomic_DNA"/>
</dbReference>
<dbReference type="Proteomes" id="UP000199651">
    <property type="component" value="Unassembled WGS sequence"/>
</dbReference>
<dbReference type="RefSeq" id="WP_228769881.1">
    <property type="nucleotide sequence ID" value="NZ_FNDV01000002.1"/>
</dbReference>
<dbReference type="AlphaFoldDB" id="A0A1H0N3H0"/>
<evidence type="ECO:0000256" key="4">
    <source>
        <dbReference type="ARBA" id="ARBA00030474"/>
    </source>
</evidence>
<dbReference type="Pfam" id="PF26146">
    <property type="entry name" value="PI-PLC_X"/>
    <property type="match status" value="1"/>
</dbReference>
<dbReference type="PANTHER" id="PTHR13593:SF113">
    <property type="entry name" value="SI:DKEY-266F7.9"/>
    <property type="match status" value="1"/>
</dbReference>
<keyword evidence="6" id="KW-0732">Signal</keyword>
<keyword evidence="9" id="KW-1185">Reference proteome</keyword>
<dbReference type="GO" id="GO:0004436">
    <property type="term" value="F:phosphatidylinositol diacylglycerol-lyase activity"/>
    <property type="evidence" value="ECO:0007669"/>
    <property type="project" value="UniProtKB-EC"/>
</dbReference>
<dbReference type="PROSITE" id="PS51318">
    <property type="entry name" value="TAT"/>
    <property type="match status" value="1"/>
</dbReference>
<dbReference type="Gene3D" id="3.20.20.190">
    <property type="entry name" value="Phosphatidylinositol (PI) phosphodiesterase"/>
    <property type="match status" value="1"/>
</dbReference>
<evidence type="ECO:0000256" key="6">
    <source>
        <dbReference type="SAM" id="SignalP"/>
    </source>
</evidence>
<gene>
    <name evidence="8" type="ORF">SAMN05192558_105175</name>
</gene>
<dbReference type="CDD" id="cd08586">
    <property type="entry name" value="PI-PLCc_BcPLC_like"/>
    <property type="match status" value="1"/>
</dbReference>
<dbReference type="InterPro" id="IPR051057">
    <property type="entry name" value="PI-PLC_domain"/>
</dbReference>